<feature type="compositionally biased region" description="Basic and acidic residues" evidence="1">
    <location>
        <begin position="617"/>
        <end position="643"/>
    </location>
</feature>
<feature type="compositionally biased region" description="Basic and acidic residues" evidence="1">
    <location>
        <begin position="651"/>
        <end position="661"/>
    </location>
</feature>
<evidence type="ECO:0000256" key="1">
    <source>
        <dbReference type="SAM" id="MobiDB-lite"/>
    </source>
</evidence>
<accession>A0A9N8EE01</accession>
<feature type="compositionally biased region" description="Low complexity" evidence="1">
    <location>
        <begin position="422"/>
        <end position="460"/>
    </location>
</feature>
<feature type="compositionally biased region" description="Low complexity" evidence="1">
    <location>
        <begin position="481"/>
        <end position="508"/>
    </location>
</feature>
<dbReference type="Proteomes" id="UP001153069">
    <property type="component" value="Unassembled WGS sequence"/>
</dbReference>
<name>A0A9N8EE01_9STRA</name>
<dbReference type="EMBL" id="CAICTM010000950">
    <property type="protein sequence ID" value="CAB9518655.1"/>
    <property type="molecule type" value="Genomic_DNA"/>
</dbReference>
<feature type="region of interest" description="Disordered" evidence="1">
    <location>
        <begin position="418"/>
        <end position="684"/>
    </location>
</feature>
<protein>
    <submittedName>
        <fullName evidence="2">Hemolysin-type calcium-binding repeat (2 copies)</fullName>
    </submittedName>
</protein>
<feature type="region of interest" description="Disordered" evidence="1">
    <location>
        <begin position="219"/>
        <end position="305"/>
    </location>
</feature>
<sequence>MSEPPGHSGLELDVAVAVAVPKVEEASTDEGGDEPAREVLEEEEPQEPQEPTSLLLSAPDPPTVSDVDDISVDEPAQQSGEFPSWLPEDMVFLKGSAVGPHPETIILPLATATAQQAPVRASENTLVPTQTTADTHNSGGTIVVGASGVNVASTLLANAHPVDAATAKIVNESSCWDRCMPDTSTNGGKTLCFAIVLAVLLATSGVAVTAILCSNGSCTTGGEQSTALSIPTSQEASESSISATALPQTGSGISSLSPFGNNTETPSVTPNLRPTEASDQAPTATLDTAQPQPEMNMTLPTSLPPSVQAGMPTTLPPSFGSLPTADELDPAAGDVNNITGDNLLEVSGTTTLIPTTQIGAPAAATALQPVSNSSSPQNSMPTSAVNVVPTSNVSSAPPAVNISSSLRPSITVMPTTRAPAFLSPSAPGTTSSPPSTRLPTTGTSTPNQPTTRLPTTRTPTSPEPSTKPPSATNTPPPTSKPPTTRLPTTRAPTSRAPTTRPPSTAMPTTNPPTTDPPTRAPTTRDPTSSPTRMPTTPGPTPLPTKQPTPDPTPLPTPVPTTPEPTPVPTPLPTTPDPTPFPTRRPTLDPTPDPTRRPTPDPTPDPTRRPTPDPTPDPTRRPTRDPTRRPTRRPTPEPTRRPRTPEPTTRPRTPEPTRRPRTPEPTPRFITQPPQSMPGIDNPTLLPLRRNLFLAEEGLLDDDDDDVE</sequence>
<feature type="compositionally biased region" description="Pro residues" evidence="1">
    <location>
        <begin position="509"/>
        <end position="519"/>
    </location>
</feature>
<dbReference type="AlphaFoldDB" id="A0A9N8EE01"/>
<proteinExistence type="predicted"/>
<feature type="compositionally biased region" description="Low complexity" evidence="1">
    <location>
        <begin position="520"/>
        <end position="535"/>
    </location>
</feature>
<comment type="caution">
    <text evidence="2">The sequence shown here is derived from an EMBL/GenBank/DDBJ whole genome shotgun (WGS) entry which is preliminary data.</text>
</comment>
<gene>
    <name evidence="2" type="ORF">SEMRO_952_G224030.1</name>
</gene>
<evidence type="ECO:0000313" key="2">
    <source>
        <dbReference type="EMBL" id="CAB9518655.1"/>
    </source>
</evidence>
<keyword evidence="3" id="KW-1185">Reference proteome</keyword>
<organism evidence="2 3">
    <name type="scientific">Seminavis robusta</name>
    <dbReference type="NCBI Taxonomy" id="568900"/>
    <lineage>
        <taxon>Eukaryota</taxon>
        <taxon>Sar</taxon>
        <taxon>Stramenopiles</taxon>
        <taxon>Ochrophyta</taxon>
        <taxon>Bacillariophyta</taxon>
        <taxon>Bacillariophyceae</taxon>
        <taxon>Bacillariophycidae</taxon>
        <taxon>Naviculales</taxon>
        <taxon>Naviculaceae</taxon>
        <taxon>Seminavis</taxon>
    </lineage>
</organism>
<feature type="compositionally biased region" description="Pro residues" evidence="1">
    <location>
        <begin position="536"/>
        <end position="592"/>
    </location>
</feature>
<evidence type="ECO:0000313" key="3">
    <source>
        <dbReference type="Proteomes" id="UP001153069"/>
    </source>
</evidence>
<feature type="region of interest" description="Disordered" evidence="1">
    <location>
        <begin position="20"/>
        <end position="67"/>
    </location>
</feature>
<reference evidence="2" key="1">
    <citation type="submission" date="2020-06" db="EMBL/GenBank/DDBJ databases">
        <authorList>
            <consortium name="Plant Systems Biology data submission"/>
        </authorList>
    </citation>
    <scope>NUCLEOTIDE SEQUENCE</scope>
    <source>
        <strain evidence="2">D6</strain>
    </source>
</reference>